<dbReference type="Gene3D" id="3.40.50.300">
    <property type="entry name" value="P-loop containing nucleotide triphosphate hydrolases"/>
    <property type="match status" value="1"/>
</dbReference>
<dbReference type="Proteomes" id="UP000007796">
    <property type="component" value="Unassembled WGS sequence"/>
</dbReference>
<dbReference type="PANTHER" id="PTHR35391:SF5">
    <property type="entry name" value="DUF6590 DOMAIN-CONTAINING PROTEIN"/>
    <property type="match status" value="1"/>
</dbReference>
<sequence>MTPAINNTARKLQESRGLRARAPVAAQFEDCFQAFVQLYDSLQANSCNFDSTPSLPPENGADEIPLHERAEYCRRTFSAWGNDSGASSRALDHALKESPSLMQQTLYLLGELSTTLERTKARVLQIENDRILSGRVVADDQDAETSTEAYLDEIQDILTCLLELLPVLRYPMVEETGQELLQIYDPALYPERMYRDVARTMFPHAPDYLWNRLAQNNIRARKRLGKLRCRSKGLMTHADHKQQTNSLMLSRAEYPLYPRGTFRSPYSFSSSSNFAATESDGELTVKGPHAYYENSGASDMDASSMTSTMESQPHVLQQQILNHRLPDNPSRHGDYGKAECPLCHFDLPMADISGDLNDKEWAAHAYLDLRPYVCTSDQCALDNIPFGDKDMWFQHEMDFHRSKMEWSCVYCSVAFRDEKEFEDHLLSAHGGHAALNNTSLLIDSCKRYSAILASVHICDICLGQYNNINSLKNCLAGHLETFARATTLGIDQIGAEQNDYVKRFIAEQRKIHESSDLGIDNALFNSSLSADDNESKVALFVKNQQHNAAMLRCNVPNRDHQFFGRHDSLSSAHLTLSTLNRMCTITGRPGIGKTAAAIEYSYKYESAYSYTFWVEAENEGRRAETYGMIAASLKLDKNAIPDENSRTYIIRDALTNTDKEWLLIFDNATSWNDIARYIPPNLAATKGSVLITTRDDNALSIPVRFHHKSVSLDALPLEDACRCLLSALRPGLGGEMLEYHPNYQLATKVVEVVKRLPLAITIVVGYVNMSRCTLDEFLEMWEENDSRMRKKREAPKLFDETVEVYGTIDALWEIGIREVDRNSRRLLDIMSFLDSEGTPKTLLIGDHKEEFLEFLHESETISFKRMIKQLSGRRLIHVKRSGDDEPSYGIHRLLQKQIHLDMNDYSFADSFRKAFHLLRKRFPRADPAQIPRPATWVICEQYMRHVSSFHRTFMKNSHRTTIDKLKTLELAELFYDAGFYVWSRQTTGYNGLDFLASAEAILNDNNFEADEMLRANIHCMTGLLLLNIGVMGRRKGTERLQEARRIRRIIFKKDPTRQKDVMYRNATNDYALCLLNKHQFDEAGRLFRACFERYQVWGSEKDNPFEYSKYYGNYSVILMWQGKTQEAIDSMKRCMEYTEKFSGRKAQYYRRQFMLACLLLQHGDEQGALDMHLTTLKARLELHGKLHEFTMDSTYAVGHTCIECAKNSKWPEEALGRAKLNLAELYEKEGIGGANQIQALRVEAKVVSDKYSQYTARQTGTNDE</sequence>
<reference evidence="2 3" key="1">
    <citation type="journal article" date="2011" name="Proc. Natl. Acad. Sci. U.S.A.">
        <title>Genome and transcriptome analyses of the mountain pine beetle-fungal symbiont Grosmannia clavigera, a lodgepole pine pathogen.</title>
        <authorList>
            <person name="DiGuistini S."/>
            <person name="Wang Y."/>
            <person name="Liao N.Y."/>
            <person name="Taylor G."/>
            <person name="Tanguay P."/>
            <person name="Feau N."/>
            <person name="Henrissat B."/>
            <person name="Chan S.K."/>
            <person name="Hesse-Orce U."/>
            <person name="Alamouti S.M."/>
            <person name="Tsui C.K.M."/>
            <person name="Docking R.T."/>
            <person name="Levasseur A."/>
            <person name="Haridas S."/>
            <person name="Robertson G."/>
            <person name="Birol I."/>
            <person name="Holt R.A."/>
            <person name="Marra M.A."/>
            <person name="Hamelin R.C."/>
            <person name="Hirst M."/>
            <person name="Jones S.J.M."/>
            <person name="Bohlmann J."/>
            <person name="Breuil C."/>
        </authorList>
    </citation>
    <scope>NUCLEOTIDE SEQUENCE [LARGE SCALE GENOMIC DNA]</scope>
    <source>
        <strain evidence="3">kw1407 / UAMH 11150</strain>
    </source>
</reference>
<dbReference type="GeneID" id="25978300"/>
<dbReference type="eggNOG" id="ENOG502SIYI">
    <property type="taxonomic scope" value="Eukaryota"/>
</dbReference>
<dbReference type="InterPro" id="IPR013087">
    <property type="entry name" value="Znf_C2H2_type"/>
</dbReference>
<dbReference type="EMBL" id="GL629787">
    <property type="protein sequence ID" value="EFX01952.1"/>
    <property type="molecule type" value="Genomic_DNA"/>
</dbReference>
<dbReference type="InParanoid" id="F0XKE3"/>
<accession>F0XKE3</accession>
<dbReference type="SUPFAM" id="SSF48452">
    <property type="entry name" value="TPR-like"/>
    <property type="match status" value="1"/>
</dbReference>
<evidence type="ECO:0000313" key="2">
    <source>
        <dbReference type="EMBL" id="EFX01952.1"/>
    </source>
</evidence>
<dbReference type="PANTHER" id="PTHR35391">
    <property type="entry name" value="C2H2-TYPE DOMAIN-CONTAINING PROTEIN-RELATED"/>
    <property type="match status" value="1"/>
</dbReference>
<dbReference type="Gene3D" id="1.25.40.10">
    <property type="entry name" value="Tetratricopeptide repeat domain"/>
    <property type="match status" value="1"/>
</dbReference>
<protein>
    <submittedName>
        <fullName evidence="2">Nb-arc and tpr domain containing protein</fullName>
    </submittedName>
</protein>
<dbReference type="InterPro" id="IPR027417">
    <property type="entry name" value="P-loop_NTPase"/>
</dbReference>
<proteinExistence type="predicted"/>
<keyword evidence="3" id="KW-1185">Reference proteome</keyword>
<dbReference type="GO" id="GO:0043531">
    <property type="term" value="F:ADP binding"/>
    <property type="evidence" value="ECO:0007669"/>
    <property type="project" value="InterPro"/>
</dbReference>
<dbReference type="InterPro" id="IPR056681">
    <property type="entry name" value="DUF7779"/>
</dbReference>
<gene>
    <name evidence="2" type="ORF">CMQ_5023</name>
</gene>
<feature type="domain" description="C2H2-type" evidence="1">
    <location>
        <begin position="408"/>
        <end position="429"/>
    </location>
</feature>
<dbReference type="Pfam" id="PF00931">
    <property type="entry name" value="NB-ARC"/>
    <property type="match status" value="1"/>
</dbReference>
<dbReference type="AlphaFoldDB" id="F0XKE3"/>
<name>F0XKE3_GROCL</name>
<dbReference type="HOGENOM" id="CLU_004786_0_0_1"/>
<organism evidence="3">
    <name type="scientific">Grosmannia clavigera (strain kw1407 / UAMH 11150)</name>
    <name type="common">Blue stain fungus</name>
    <name type="synonym">Graphiocladiella clavigera</name>
    <dbReference type="NCBI Taxonomy" id="655863"/>
    <lineage>
        <taxon>Eukaryota</taxon>
        <taxon>Fungi</taxon>
        <taxon>Dikarya</taxon>
        <taxon>Ascomycota</taxon>
        <taxon>Pezizomycotina</taxon>
        <taxon>Sordariomycetes</taxon>
        <taxon>Sordariomycetidae</taxon>
        <taxon>Ophiostomatales</taxon>
        <taxon>Ophiostomataceae</taxon>
        <taxon>Leptographium</taxon>
    </lineage>
</organism>
<evidence type="ECO:0000259" key="1">
    <source>
        <dbReference type="PROSITE" id="PS00028"/>
    </source>
</evidence>
<dbReference type="InterPro" id="IPR002182">
    <property type="entry name" value="NB-ARC"/>
</dbReference>
<dbReference type="Pfam" id="PF25000">
    <property type="entry name" value="DUF7779"/>
    <property type="match status" value="1"/>
</dbReference>
<dbReference type="STRING" id="655863.F0XKE3"/>
<dbReference type="RefSeq" id="XP_014171434.1">
    <property type="nucleotide sequence ID" value="XM_014315959.1"/>
</dbReference>
<dbReference type="SUPFAM" id="SSF52540">
    <property type="entry name" value="P-loop containing nucleoside triphosphate hydrolases"/>
    <property type="match status" value="1"/>
</dbReference>
<dbReference type="PROSITE" id="PS00028">
    <property type="entry name" value="ZINC_FINGER_C2H2_1"/>
    <property type="match status" value="1"/>
</dbReference>
<dbReference type="InterPro" id="IPR011990">
    <property type="entry name" value="TPR-like_helical_dom_sf"/>
</dbReference>
<dbReference type="OrthoDB" id="6161812at2759"/>
<evidence type="ECO:0000313" key="3">
    <source>
        <dbReference type="Proteomes" id="UP000007796"/>
    </source>
</evidence>